<evidence type="ECO:0000313" key="2">
    <source>
        <dbReference type="Proteomes" id="UP000288071"/>
    </source>
</evidence>
<gene>
    <name evidence="1" type="ORF">EOW66_18700</name>
</gene>
<organism evidence="1 2">
    <name type="scientific">Paenirhodobacter huangdaonensis</name>
    <dbReference type="NCBI Taxonomy" id="2501515"/>
    <lineage>
        <taxon>Bacteria</taxon>
        <taxon>Pseudomonadati</taxon>
        <taxon>Pseudomonadota</taxon>
        <taxon>Alphaproteobacteria</taxon>
        <taxon>Rhodobacterales</taxon>
        <taxon>Rhodobacter group</taxon>
        <taxon>Paenirhodobacter</taxon>
    </lineage>
</organism>
<dbReference type="AlphaFoldDB" id="A0A3S3M5Y2"/>
<accession>A0A3S3M5Y2</accession>
<comment type="caution">
    <text evidence="1">The sequence shown here is derived from an EMBL/GenBank/DDBJ whole genome shotgun (WGS) entry which is preliminary data.</text>
</comment>
<dbReference type="EMBL" id="SAVA01000016">
    <property type="protein sequence ID" value="RWR48028.1"/>
    <property type="molecule type" value="Genomic_DNA"/>
</dbReference>
<dbReference type="RefSeq" id="WP_128157839.1">
    <property type="nucleotide sequence ID" value="NZ_JBHSOM010000011.1"/>
</dbReference>
<sequence>MTQQDMAALDYLVEWARKVRMTPEQTTAQRRSFAYGNTAIENPYITKQMVEEEATRLGL</sequence>
<proteinExistence type="predicted"/>
<evidence type="ECO:0000313" key="1">
    <source>
        <dbReference type="EMBL" id="RWR48028.1"/>
    </source>
</evidence>
<name>A0A3S3M5Y2_9RHOB</name>
<dbReference type="Proteomes" id="UP000288071">
    <property type="component" value="Unassembled WGS sequence"/>
</dbReference>
<reference evidence="1 2" key="1">
    <citation type="submission" date="2019-01" db="EMBL/GenBank/DDBJ databases">
        <title>Sinorhodobacter populi sp. nov. isolated from the symptomatic bark tissue of Populus euramericana canker.</title>
        <authorList>
            <person name="Xu G."/>
        </authorList>
    </citation>
    <scope>NUCLEOTIDE SEQUENCE [LARGE SCALE GENOMIC DNA]</scope>
    <source>
        <strain evidence="1 2">CGMCC 1.12963</strain>
    </source>
</reference>
<protein>
    <submittedName>
        <fullName evidence="1">Uncharacterized protein</fullName>
    </submittedName>
</protein>
<keyword evidence="2" id="KW-1185">Reference proteome</keyword>
<reference evidence="2" key="2">
    <citation type="submission" date="2019-01" db="EMBL/GenBank/DDBJ databases">
        <title>Sinorhodobacter populi sp. nov. isolated from the symptomatic bark tissue of Populus euramericana canker.</title>
        <authorList>
            <person name="Li Y."/>
        </authorList>
    </citation>
    <scope>NUCLEOTIDE SEQUENCE [LARGE SCALE GENOMIC DNA]</scope>
    <source>
        <strain evidence="2">CGMCC 1.12963</strain>
    </source>
</reference>